<evidence type="ECO:0000256" key="3">
    <source>
        <dbReference type="PROSITE-ProRule" id="PRU00191"/>
    </source>
</evidence>
<dbReference type="InterPro" id="IPR039111">
    <property type="entry name" value="STAP1/STAP2"/>
</dbReference>
<gene>
    <name evidence="6" type="primary">stap2a</name>
</gene>
<reference evidence="6 7" key="1">
    <citation type="submission" date="2019-04" db="EMBL/GenBank/DDBJ databases">
        <authorList>
            <consortium name="Wellcome Sanger Institute Data Sharing"/>
        </authorList>
    </citation>
    <scope>NUCLEOTIDE SEQUENCE [LARGE SCALE GENOMIC DNA]</scope>
</reference>
<dbReference type="CDD" id="cd10403">
    <property type="entry name" value="SH2_STAP1"/>
    <property type="match status" value="1"/>
</dbReference>
<dbReference type="PROSITE" id="PS50003">
    <property type="entry name" value="PH_DOMAIN"/>
    <property type="match status" value="1"/>
</dbReference>
<evidence type="ECO:0000313" key="6">
    <source>
        <dbReference type="Ensembl" id="ENSSFOP00015018935.2"/>
    </source>
</evidence>
<dbReference type="PANTHER" id="PTHR16186">
    <property type="entry name" value="SIGNAL-TRANSDUCING ADAPTOR PROTEIN-RELATED"/>
    <property type="match status" value="1"/>
</dbReference>
<dbReference type="GO" id="GO:0035591">
    <property type="term" value="F:signaling adaptor activity"/>
    <property type="evidence" value="ECO:0007669"/>
    <property type="project" value="InterPro"/>
</dbReference>
<evidence type="ECO:0000256" key="2">
    <source>
        <dbReference type="ARBA" id="ARBA00022999"/>
    </source>
</evidence>
<dbReference type="InterPro" id="IPR000980">
    <property type="entry name" value="SH2"/>
</dbReference>
<dbReference type="CDD" id="cd13268">
    <property type="entry name" value="PH_Brdg1"/>
    <property type="match status" value="1"/>
</dbReference>
<reference evidence="6" key="2">
    <citation type="submission" date="2025-08" db="UniProtKB">
        <authorList>
            <consortium name="Ensembl"/>
        </authorList>
    </citation>
    <scope>IDENTIFICATION</scope>
</reference>
<dbReference type="InterPro" id="IPR011993">
    <property type="entry name" value="PH-like_dom_sf"/>
</dbReference>
<dbReference type="Pfam" id="PF00169">
    <property type="entry name" value="PH"/>
    <property type="match status" value="1"/>
</dbReference>
<dbReference type="GeneTree" id="ENSGT00530000063841"/>
<protein>
    <submittedName>
        <fullName evidence="6">Signal transducing adaptor family member 2a</fullName>
    </submittedName>
</protein>
<proteinExistence type="predicted"/>
<feature type="domain" description="SH2" evidence="4">
    <location>
        <begin position="163"/>
        <end position="267"/>
    </location>
</feature>
<dbReference type="PROSITE" id="PS50001">
    <property type="entry name" value="SH2"/>
    <property type="match status" value="1"/>
</dbReference>
<name>A0A8C9RLQ4_SCLFO</name>
<dbReference type="InterPro" id="IPR035877">
    <property type="entry name" value="STAP1_SH2"/>
</dbReference>
<dbReference type="AlphaFoldDB" id="A0A8C9RLQ4"/>
<accession>A0A8C9RLQ4</accession>
<dbReference type="Ensembl" id="ENSSFOT00015019151.2">
    <property type="protein sequence ID" value="ENSSFOP00015018935.2"/>
    <property type="gene ID" value="ENSSFOG00015012148.2"/>
</dbReference>
<dbReference type="PANTHER" id="PTHR16186:SF11">
    <property type="entry name" value="SIGNAL-TRANSDUCING ADAPTOR PROTEIN 2"/>
    <property type="match status" value="1"/>
</dbReference>
<keyword evidence="7" id="KW-1185">Reference proteome</keyword>
<dbReference type="Gene3D" id="3.30.505.10">
    <property type="entry name" value="SH2 domain"/>
    <property type="match status" value="1"/>
</dbReference>
<evidence type="ECO:0000313" key="7">
    <source>
        <dbReference type="Proteomes" id="UP000694397"/>
    </source>
</evidence>
<sequence>MASPRSTKARAGRTRAQLPPCYYEGYLEKRTSRDTVRRLWTCLCGNALFFFNSTKDAAYAEKLELSGFVSLTDDDTRDKNLEAARLTLRLKDGEVKLTAPSLEARELWKGFIRSVVELCVPSSLNLLPGQIYMLKEVVERERERQRRKPPPTQPAPAVPLYLPLVGEIPACFQPVSRTEAEVLLERHPDCGNLLLRPGRDGSSLAVTTRQDLHGSVFRHYRVTQKQDGGYLIEVENPIPCATLHDVIERLVEKTAGTLQPFLLEQPYERNITFVQSDDESGERSLQRTFSGPLPMMPPLPPKPGEFSPPPHTHTHTHTLLVVVLHTPIIGNHGDACWPRPPS</sequence>
<organism evidence="6 7">
    <name type="scientific">Scleropages formosus</name>
    <name type="common">Asian bonytongue</name>
    <name type="synonym">Osteoglossum formosum</name>
    <dbReference type="NCBI Taxonomy" id="113540"/>
    <lineage>
        <taxon>Eukaryota</taxon>
        <taxon>Metazoa</taxon>
        <taxon>Chordata</taxon>
        <taxon>Craniata</taxon>
        <taxon>Vertebrata</taxon>
        <taxon>Euteleostomi</taxon>
        <taxon>Actinopterygii</taxon>
        <taxon>Neopterygii</taxon>
        <taxon>Teleostei</taxon>
        <taxon>Osteoglossocephala</taxon>
        <taxon>Osteoglossomorpha</taxon>
        <taxon>Osteoglossiformes</taxon>
        <taxon>Osteoglossidae</taxon>
        <taxon>Scleropages</taxon>
    </lineage>
</organism>
<evidence type="ECO:0000259" key="5">
    <source>
        <dbReference type="PROSITE" id="PS50003"/>
    </source>
</evidence>
<evidence type="ECO:0000259" key="4">
    <source>
        <dbReference type="PROSITE" id="PS50001"/>
    </source>
</evidence>
<dbReference type="InterPro" id="IPR036860">
    <property type="entry name" value="SH2_dom_sf"/>
</dbReference>
<feature type="domain" description="PH" evidence="5">
    <location>
        <begin position="20"/>
        <end position="117"/>
    </location>
</feature>
<dbReference type="Proteomes" id="UP000694397">
    <property type="component" value="Chromosome 25"/>
</dbReference>
<dbReference type="Gene3D" id="2.30.29.30">
    <property type="entry name" value="Pleckstrin-homology domain (PH domain)/Phosphotyrosine-binding domain (PTB)"/>
    <property type="match status" value="1"/>
</dbReference>
<evidence type="ECO:0000256" key="1">
    <source>
        <dbReference type="ARBA" id="ARBA00022553"/>
    </source>
</evidence>
<dbReference type="OrthoDB" id="6086001at2759"/>
<reference evidence="6" key="3">
    <citation type="submission" date="2025-09" db="UniProtKB">
        <authorList>
            <consortium name="Ensembl"/>
        </authorList>
    </citation>
    <scope>IDENTIFICATION</scope>
</reference>
<keyword evidence="2 3" id="KW-0727">SH2 domain</keyword>
<keyword evidence="1" id="KW-0597">Phosphoprotein</keyword>
<dbReference type="SUPFAM" id="SSF50729">
    <property type="entry name" value="PH domain-like"/>
    <property type="match status" value="1"/>
</dbReference>
<dbReference type="InterPro" id="IPR001849">
    <property type="entry name" value="PH_domain"/>
</dbReference>
<dbReference type="SMART" id="SM00233">
    <property type="entry name" value="PH"/>
    <property type="match status" value="1"/>
</dbReference>
<dbReference type="SUPFAM" id="SSF55550">
    <property type="entry name" value="SH2 domain"/>
    <property type="match status" value="1"/>
</dbReference>